<dbReference type="Pfam" id="PF13476">
    <property type="entry name" value="AAA_23"/>
    <property type="match status" value="1"/>
</dbReference>
<dbReference type="AlphaFoldDB" id="A0A6A0HEF4"/>
<dbReference type="GO" id="GO:0003697">
    <property type="term" value="F:single-stranded DNA binding"/>
    <property type="evidence" value="ECO:0007669"/>
    <property type="project" value="TreeGrafter"/>
</dbReference>
<dbReference type="EMBL" id="JQDR03000039">
    <property type="protein sequence ID" value="KAA0204072.1"/>
    <property type="molecule type" value="Genomic_DNA"/>
</dbReference>
<dbReference type="GO" id="GO:0005634">
    <property type="term" value="C:nucleus"/>
    <property type="evidence" value="ECO:0007669"/>
    <property type="project" value="TreeGrafter"/>
</dbReference>
<sequence length="150" mass="16813">MELCPKPHLNVIIGPNGTGKSTIMCGLALVLSNKTTVTGRGKEVSEYVKHGKEMAVIEVEIFRGQSRKGGNLVVRREFNKANANQFYLQGQSVSFKEFAFKFFHSSQVDSNLKKLGIQVDNLCQFLPQDRVVEFAKMNSMQLLENTEKTV</sequence>
<reference evidence="5" key="3">
    <citation type="submission" date="2019-06" db="EMBL/GenBank/DDBJ databases">
        <authorList>
            <person name="Poynton C."/>
            <person name="Hasenbein S."/>
            <person name="Benoit J.B."/>
            <person name="Sepulveda M.S."/>
            <person name="Poelchau M.F."/>
            <person name="Murali S.C."/>
            <person name="Chen S."/>
            <person name="Glastad K.M."/>
            <person name="Werren J.H."/>
            <person name="Vineis J.H."/>
            <person name="Bowen J.L."/>
            <person name="Friedrich M."/>
            <person name="Jones J."/>
            <person name="Robertson H.M."/>
            <person name="Feyereisen R."/>
            <person name="Mechler-Hickson A."/>
            <person name="Mathers N."/>
            <person name="Lee C.E."/>
            <person name="Colbourne J.K."/>
            <person name="Biales A."/>
            <person name="Johnston J.S."/>
            <person name="Wellborn G.A."/>
            <person name="Rosendale A.J."/>
            <person name="Cridge A.G."/>
            <person name="Munoz-Torres M.C."/>
            <person name="Bain P.A."/>
            <person name="Manny A.R."/>
            <person name="Major K.M."/>
            <person name="Lambert F.N."/>
            <person name="Vulpe C.D."/>
            <person name="Tuck P."/>
            <person name="Blalock B.J."/>
            <person name="Lin Y.-Y."/>
            <person name="Smith M.E."/>
            <person name="Ochoa-Acuna H."/>
            <person name="Chen M.-J.M."/>
            <person name="Childers C.P."/>
            <person name="Qu J."/>
            <person name="Dugan S."/>
            <person name="Lee S.L."/>
            <person name="Chao H."/>
            <person name="Dinh H."/>
            <person name="Han Y."/>
            <person name="Doddapaneni H."/>
            <person name="Worley K.C."/>
            <person name="Muzny D.M."/>
            <person name="Gibbs R.A."/>
            <person name="Richards S."/>
        </authorList>
    </citation>
    <scope>NUCLEOTIDE SEQUENCE</scope>
    <source>
        <strain evidence="5">HAZT.00-mixed</strain>
        <tissue evidence="5">Whole organism</tissue>
    </source>
</reference>
<evidence type="ECO:0000256" key="1">
    <source>
        <dbReference type="ARBA" id="ARBA00010171"/>
    </source>
</evidence>
<dbReference type="Proteomes" id="UP000711488">
    <property type="component" value="Unassembled WGS sequence"/>
</dbReference>
<gene>
    <name evidence="5" type="ORF">HAZT_HAZT007479</name>
</gene>
<evidence type="ECO:0000313" key="5">
    <source>
        <dbReference type="EMBL" id="KAA0204072.1"/>
    </source>
</evidence>
<dbReference type="PANTHER" id="PTHR45916:SF1">
    <property type="entry name" value="STRUCTURAL MAINTENANCE OF CHROMOSOMES PROTEIN 5"/>
    <property type="match status" value="1"/>
</dbReference>
<dbReference type="PANTHER" id="PTHR45916">
    <property type="entry name" value="STRUCTURAL MAINTENANCE OF CHROMOSOMES PROTEIN 5"/>
    <property type="match status" value="1"/>
</dbReference>
<reference evidence="5" key="1">
    <citation type="submission" date="2014-08" db="EMBL/GenBank/DDBJ databases">
        <authorList>
            <person name="Murali S."/>
            <person name="Richards S."/>
            <person name="Bandaranaike D."/>
            <person name="Bellair M."/>
            <person name="Blankenburg K."/>
            <person name="Chao H."/>
            <person name="Dinh H."/>
            <person name="Doddapaneni H."/>
            <person name="Dugan-Rocha S."/>
            <person name="Elkadiri S."/>
            <person name="Gnanaolivu R."/>
            <person name="Hughes D."/>
            <person name="Lee S."/>
            <person name="Li M."/>
            <person name="Ming W."/>
            <person name="Munidasa M."/>
            <person name="Muniz J."/>
            <person name="Nguyen L."/>
            <person name="Osuji N."/>
            <person name="Pu L.-L."/>
            <person name="Puazo M."/>
            <person name="Skinner E."/>
            <person name="Qu C."/>
            <person name="Quiroz J."/>
            <person name="Raj R."/>
            <person name="Weissenberger G."/>
            <person name="Xin Y."/>
            <person name="Zou X."/>
            <person name="Han Y."/>
            <person name="Worley K."/>
            <person name="Muzny D."/>
            <person name="Gibbs R."/>
        </authorList>
    </citation>
    <scope>NUCLEOTIDE SEQUENCE</scope>
    <source>
        <strain evidence="5">HAZT.00-mixed</strain>
        <tissue evidence="5">Whole organism</tissue>
    </source>
</reference>
<reference evidence="5" key="2">
    <citation type="journal article" date="2018" name="Environ. Sci. Technol.">
        <title>The Toxicogenome of Hyalella azteca: A Model for Sediment Ecotoxicology and Evolutionary Toxicology.</title>
        <authorList>
            <person name="Poynton H.C."/>
            <person name="Hasenbein S."/>
            <person name="Benoit J.B."/>
            <person name="Sepulveda M.S."/>
            <person name="Poelchau M.F."/>
            <person name="Hughes D.S.T."/>
            <person name="Murali S.C."/>
            <person name="Chen S."/>
            <person name="Glastad K.M."/>
            <person name="Goodisman M.A.D."/>
            <person name="Werren J.H."/>
            <person name="Vineis J.H."/>
            <person name="Bowen J.L."/>
            <person name="Friedrich M."/>
            <person name="Jones J."/>
            <person name="Robertson H.M."/>
            <person name="Feyereisen R."/>
            <person name="Mechler-Hickson A."/>
            <person name="Mathers N."/>
            <person name="Lee C.E."/>
            <person name="Colbourne J.K."/>
            <person name="Biales A."/>
            <person name="Johnston J.S."/>
            <person name="Wellborn G.A."/>
            <person name="Rosendale A.J."/>
            <person name="Cridge A.G."/>
            <person name="Munoz-Torres M.C."/>
            <person name="Bain P.A."/>
            <person name="Manny A.R."/>
            <person name="Major K.M."/>
            <person name="Lambert F.N."/>
            <person name="Vulpe C.D."/>
            <person name="Tuck P."/>
            <person name="Blalock B.J."/>
            <person name="Lin Y.Y."/>
            <person name="Smith M.E."/>
            <person name="Ochoa-Acuna H."/>
            <person name="Chen M.M."/>
            <person name="Childers C.P."/>
            <person name="Qu J."/>
            <person name="Dugan S."/>
            <person name="Lee S.L."/>
            <person name="Chao H."/>
            <person name="Dinh H."/>
            <person name="Han Y."/>
            <person name="Doddapaneni H."/>
            <person name="Worley K.C."/>
            <person name="Muzny D.M."/>
            <person name="Gibbs R.A."/>
            <person name="Richards S."/>
        </authorList>
    </citation>
    <scope>NUCLEOTIDE SEQUENCE</scope>
    <source>
        <strain evidence="5">HAZT.00-mixed</strain>
        <tissue evidence="5">Whole organism</tissue>
    </source>
</reference>
<evidence type="ECO:0000256" key="3">
    <source>
        <dbReference type="ARBA" id="ARBA00023054"/>
    </source>
</evidence>
<organism evidence="5">
    <name type="scientific">Hyalella azteca</name>
    <name type="common">Amphipod</name>
    <dbReference type="NCBI Taxonomy" id="294128"/>
    <lineage>
        <taxon>Eukaryota</taxon>
        <taxon>Metazoa</taxon>
        <taxon>Ecdysozoa</taxon>
        <taxon>Arthropoda</taxon>
        <taxon>Crustacea</taxon>
        <taxon>Multicrustacea</taxon>
        <taxon>Malacostraca</taxon>
        <taxon>Eumalacostraca</taxon>
        <taxon>Peracarida</taxon>
        <taxon>Amphipoda</taxon>
        <taxon>Senticaudata</taxon>
        <taxon>Talitrida</taxon>
        <taxon>Talitroidea</taxon>
        <taxon>Hyalellidae</taxon>
        <taxon>Hyalella</taxon>
    </lineage>
</organism>
<comment type="caution">
    <text evidence="5">The sequence shown here is derived from an EMBL/GenBank/DDBJ whole genome shotgun (WGS) entry which is preliminary data.</text>
</comment>
<dbReference type="SUPFAM" id="SSF52540">
    <property type="entry name" value="P-loop containing nucleoside triphosphate hydrolases"/>
    <property type="match status" value="1"/>
</dbReference>
<dbReference type="GO" id="GO:0030915">
    <property type="term" value="C:Smc5-Smc6 complex"/>
    <property type="evidence" value="ECO:0007669"/>
    <property type="project" value="TreeGrafter"/>
</dbReference>
<feature type="non-terminal residue" evidence="5">
    <location>
        <position position="150"/>
    </location>
</feature>
<evidence type="ECO:0000256" key="2">
    <source>
        <dbReference type="ARBA" id="ARBA00018687"/>
    </source>
</evidence>
<keyword evidence="3" id="KW-0175">Coiled coil</keyword>
<name>A0A6A0HEF4_HYAAZ</name>
<evidence type="ECO:0000259" key="4">
    <source>
        <dbReference type="Pfam" id="PF13476"/>
    </source>
</evidence>
<comment type="similarity">
    <text evidence="1">Belongs to the SMC family. SMC5 subfamily.</text>
</comment>
<dbReference type="GO" id="GO:0016887">
    <property type="term" value="F:ATP hydrolysis activity"/>
    <property type="evidence" value="ECO:0007669"/>
    <property type="project" value="InterPro"/>
</dbReference>
<dbReference type="OrthoDB" id="10254973at2759"/>
<feature type="domain" description="Rad50/SbcC-type AAA" evidence="4">
    <location>
        <begin position="6"/>
        <end position="148"/>
    </location>
</feature>
<accession>A0A6A0HEF4</accession>
<proteinExistence type="inferred from homology"/>
<dbReference type="InterPro" id="IPR027417">
    <property type="entry name" value="P-loop_NTPase"/>
</dbReference>
<dbReference type="GO" id="GO:0000724">
    <property type="term" value="P:double-strand break repair via homologous recombination"/>
    <property type="evidence" value="ECO:0007669"/>
    <property type="project" value="TreeGrafter"/>
</dbReference>
<protein>
    <recommendedName>
        <fullName evidence="2">Structural maintenance of chromosomes protein 5</fullName>
    </recommendedName>
</protein>
<dbReference type="Gene3D" id="3.40.50.300">
    <property type="entry name" value="P-loop containing nucleotide triphosphate hydrolases"/>
    <property type="match status" value="1"/>
</dbReference>
<dbReference type="InterPro" id="IPR038729">
    <property type="entry name" value="Rad50/SbcC_AAA"/>
</dbReference>